<evidence type="ECO:0000256" key="1">
    <source>
        <dbReference type="SAM" id="Phobius"/>
    </source>
</evidence>
<keyword evidence="1" id="KW-0472">Membrane</keyword>
<evidence type="ECO:0000313" key="3">
    <source>
        <dbReference type="Proteomes" id="UP000827626"/>
    </source>
</evidence>
<gene>
    <name evidence="2" type="ORF">SARAHDANIELLE_50</name>
</gene>
<dbReference type="Proteomes" id="UP000827626">
    <property type="component" value="Segment"/>
</dbReference>
<protein>
    <submittedName>
        <fullName evidence="2">Uncharacterized protein</fullName>
    </submittedName>
</protein>
<name>A0AAE7W9N8_9CAUD</name>
<accession>A0AAE7W9N8</accession>
<sequence length="80" mass="9085">MNFIKKLFSFIAWLFFWVMTVITAGSLNHLVKTGQIDTDTPTVLVGVVIFTVMYWLTKGVVFAVHYLIDIIDGLFRGSVK</sequence>
<keyword evidence="1" id="KW-1133">Transmembrane helix</keyword>
<organism evidence="2 3">
    <name type="scientific">Hafnia phage vB_HpaM_SarahDanielle</name>
    <dbReference type="NCBI Taxonomy" id="2836113"/>
    <lineage>
        <taxon>Viruses</taxon>
        <taxon>Duplodnaviria</taxon>
        <taxon>Heunggongvirae</taxon>
        <taxon>Uroviricota</taxon>
        <taxon>Caudoviricetes</taxon>
        <taxon>Andersonviridae</taxon>
        <taxon>Andersonviridae incertae sedis</taxon>
        <taxon>Daniellevirus</taxon>
        <taxon>Daniellevirus danielle</taxon>
    </lineage>
</organism>
<evidence type="ECO:0000313" key="2">
    <source>
        <dbReference type="EMBL" id="QYA57478.1"/>
    </source>
</evidence>
<feature type="transmembrane region" description="Helical" evidence="1">
    <location>
        <begin position="7"/>
        <end position="31"/>
    </location>
</feature>
<keyword evidence="1" id="KW-0812">Transmembrane</keyword>
<dbReference type="EMBL" id="MW749010">
    <property type="protein sequence ID" value="QYA57478.1"/>
    <property type="molecule type" value="Genomic_DNA"/>
</dbReference>
<keyword evidence="3" id="KW-1185">Reference proteome</keyword>
<reference evidence="2" key="1">
    <citation type="submission" date="2021-03" db="EMBL/GenBank/DDBJ databases">
        <authorList>
            <person name="Thompson D.W."/>
            <person name="Brown H.M.F."/>
            <person name="Thompson S.D."/>
            <person name="Grose J.H."/>
        </authorList>
    </citation>
    <scope>NUCLEOTIDE SEQUENCE</scope>
</reference>
<proteinExistence type="predicted"/>
<feature type="transmembrane region" description="Helical" evidence="1">
    <location>
        <begin position="43"/>
        <end position="68"/>
    </location>
</feature>